<feature type="domain" description="HTH tetR-type" evidence="4">
    <location>
        <begin position="27"/>
        <end position="87"/>
    </location>
</feature>
<protein>
    <submittedName>
        <fullName evidence="5">TetR/AcrR family transcriptional regulator</fullName>
    </submittedName>
</protein>
<dbReference type="Proteomes" id="UP001614394">
    <property type="component" value="Unassembled WGS sequence"/>
</dbReference>
<sequence length="227" mass="23858">MIDAGSATPSPEDLSVTGRPRTRAATHSREAHILDAACAVFAEAGYLAATMEAIAARAHSTKPTLYAHFGSKEDLYKHCSERAAESLARQLFDANVAAEGLSLEHQVRAGTLAFFDHAAAHPHEFRLLFGSEASGTVPAARHRLMTAATDRIAHLIREFATSHGQPPWGASATLCASFIVGLAVEGARCALGTGSLSPRLAGEFATSFTVAALRHIDISLAAAVDTE</sequence>
<evidence type="ECO:0000256" key="1">
    <source>
        <dbReference type="ARBA" id="ARBA00023125"/>
    </source>
</evidence>
<evidence type="ECO:0000256" key="3">
    <source>
        <dbReference type="SAM" id="MobiDB-lite"/>
    </source>
</evidence>
<evidence type="ECO:0000313" key="6">
    <source>
        <dbReference type="Proteomes" id="UP001614394"/>
    </source>
</evidence>
<dbReference type="SUPFAM" id="SSF48498">
    <property type="entry name" value="Tetracyclin repressor-like, C-terminal domain"/>
    <property type="match status" value="1"/>
</dbReference>
<dbReference type="Pfam" id="PF00440">
    <property type="entry name" value="TetR_N"/>
    <property type="match status" value="1"/>
</dbReference>
<keyword evidence="6" id="KW-1185">Reference proteome</keyword>
<gene>
    <name evidence="5" type="ORF">ACIGXA_06300</name>
</gene>
<dbReference type="PANTHER" id="PTHR30055:SF158">
    <property type="entry name" value="POSSIBLE TRANSCRIPTIONAL REGULATORY PROTEIN (PROBABLY TETR-FAMILY)"/>
    <property type="match status" value="1"/>
</dbReference>
<keyword evidence="1 2" id="KW-0238">DNA-binding</keyword>
<feature type="DNA-binding region" description="H-T-H motif" evidence="2">
    <location>
        <begin position="50"/>
        <end position="69"/>
    </location>
</feature>
<dbReference type="PROSITE" id="PS01081">
    <property type="entry name" value="HTH_TETR_1"/>
    <property type="match status" value="1"/>
</dbReference>
<dbReference type="PROSITE" id="PS50977">
    <property type="entry name" value="HTH_TETR_2"/>
    <property type="match status" value="1"/>
</dbReference>
<evidence type="ECO:0000259" key="4">
    <source>
        <dbReference type="PROSITE" id="PS50977"/>
    </source>
</evidence>
<dbReference type="PRINTS" id="PR00455">
    <property type="entry name" value="HTHTETR"/>
</dbReference>
<evidence type="ECO:0000313" key="5">
    <source>
        <dbReference type="EMBL" id="MFI9100116.1"/>
    </source>
</evidence>
<reference evidence="5 6" key="1">
    <citation type="submission" date="2024-10" db="EMBL/GenBank/DDBJ databases">
        <title>The Natural Products Discovery Center: Release of the First 8490 Sequenced Strains for Exploring Actinobacteria Biosynthetic Diversity.</title>
        <authorList>
            <person name="Kalkreuter E."/>
            <person name="Kautsar S.A."/>
            <person name="Yang D."/>
            <person name="Bader C.D."/>
            <person name="Teijaro C.N."/>
            <person name="Fluegel L."/>
            <person name="Davis C.M."/>
            <person name="Simpson J.R."/>
            <person name="Lauterbach L."/>
            <person name="Steele A.D."/>
            <person name="Gui C."/>
            <person name="Meng S."/>
            <person name="Li G."/>
            <person name="Viehrig K."/>
            <person name="Ye F."/>
            <person name="Su P."/>
            <person name="Kiefer A.F."/>
            <person name="Nichols A."/>
            <person name="Cepeda A.J."/>
            <person name="Yan W."/>
            <person name="Fan B."/>
            <person name="Jiang Y."/>
            <person name="Adhikari A."/>
            <person name="Zheng C.-J."/>
            <person name="Schuster L."/>
            <person name="Cowan T.M."/>
            <person name="Smanski M.J."/>
            <person name="Chevrette M.G."/>
            <person name="De Carvalho L.P.S."/>
            <person name="Shen B."/>
        </authorList>
    </citation>
    <scope>NUCLEOTIDE SEQUENCE [LARGE SCALE GENOMIC DNA]</scope>
    <source>
        <strain evidence="5 6">NPDC053399</strain>
    </source>
</reference>
<dbReference type="SUPFAM" id="SSF46689">
    <property type="entry name" value="Homeodomain-like"/>
    <property type="match status" value="1"/>
</dbReference>
<feature type="region of interest" description="Disordered" evidence="3">
    <location>
        <begin position="1"/>
        <end position="24"/>
    </location>
</feature>
<dbReference type="InterPro" id="IPR009057">
    <property type="entry name" value="Homeodomain-like_sf"/>
</dbReference>
<dbReference type="InterPro" id="IPR036271">
    <property type="entry name" value="Tet_transcr_reg_TetR-rel_C_sf"/>
</dbReference>
<dbReference type="InterPro" id="IPR050109">
    <property type="entry name" value="HTH-type_TetR-like_transc_reg"/>
</dbReference>
<organism evidence="5 6">
    <name type="scientific">Streptomyces fildesensis</name>
    <dbReference type="NCBI Taxonomy" id="375757"/>
    <lineage>
        <taxon>Bacteria</taxon>
        <taxon>Bacillati</taxon>
        <taxon>Actinomycetota</taxon>
        <taxon>Actinomycetes</taxon>
        <taxon>Kitasatosporales</taxon>
        <taxon>Streptomycetaceae</taxon>
        <taxon>Streptomyces</taxon>
    </lineage>
</organism>
<dbReference type="EMBL" id="JBITYG010000002">
    <property type="protein sequence ID" value="MFI9100116.1"/>
    <property type="molecule type" value="Genomic_DNA"/>
</dbReference>
<dbReference type="InterPro" id="IPR023772">
    <property type="entry name" value="DNA-bd_HTH_TetR-type_CS"/>
</dbReference>
<dbReference type="PANTHER" id="PTHR30055">
    <property type="entry name" value="HTH-TYPE TRANSCRIPTIONAL REGULATOR RUTR"/>
    <property type="match status" value="1"/>
</dbReference>
<name>A0ABW8C111_9ACTN</name>
<proteinExistence type="predicted"/>
<dbReference type="RefSeq" id="WP_399645003.1">
    <property type="nucleotide sequence ID" value="NZ_JBITYG010000002.1"/>
</dbReference>
<dbReference type="InterPro" id="IPR001647">
    <property type="entry name" value="HTH_TetR"/>
</dbReference>
<accession>A0ABW8C111</accession>
<dbReference type="Gene3D" id="1.10.357.10">
    <property type="entry name" value="Tetracycline Repressor, domain 2"/>
    <property type="match status" value="1"/>
</dbReference>
<comment type="caution">
    <text evidence="5">The sequence shown here is derived from an EMBL/GenBank/DDBJ whole genome shotgun (WGS) entry which is preliminary data.</text>
</comment>
<evidence type="ECO:0000256" key="2">
    <source>
        <dbReference type="PROSITE-ProRule" id="PRU00335"/>
    </source>
</evidence>